<dbReference type="EMBL" id="BAABHK010000001">
    <property type="protein sequence ID" value="GAA4621324.1"/>
    <property type="molecule type" value="Genomic_DNA"/>
</dbReference>
<sequence>MTFALLGVALVALTVWASVRLVPKTYAADTRKSDIEAVQTVGRRVVTNFYSISYQSFDQDAQRVYADMADKFKAQAVQQLGTTWKQTVVGNKLVSSAAVSASGVINIDAKSAEVMVTVRRTAQSAQVTTPSSSWQSAQVQLTKVGGHWRVSGMGGLQ</sequence>
<gene>
    <name evidence="1" type="ORF">GCM10023196_008790</name>
</gene>
<evidence type="ECO:0000313" key="1">
    <source>
        <dbReference type="EMBL" id="GAA4621324.1"/>
    </source>
</evidence>
<dbReference type="Proteomes" id="UP001501442">
    <property type="component" value="Unassembled WGS sequence"/>
</dbReference>
<name>A0ABP8U2T2_9ACTN</name>
<protein>
    <recommendedName>
        <fullName evidence="3">Mce-associated membrane protein</fullName>
    </recommendedName>
</protein>
<proteinExistence type="predicted"/>
<evidence type="ECO:0008006" key="3">
    <source>
        <dbReference type="Google" id="ProtNLM"/>
    </source>
</evidence>
<keyword evidence="2" id="KW-1185">Reference proteome</keyword>
<evidence type="ECO:0000313" key="2">
    <source>
        <dbReference type="Proteomes" id="UP001501442"/>
    </source>
</evidence>
<accession>A0ABP8U2T2</accession>
<organism evidence="1 2">
    <name type="scientific">Actinoallomurus vinaceus</name>
    <dbReference type="NCBI Taxonomy" id="1080074"/>
    <lineage>
        <taxon>Bacteria</taxon>
        <taxon>Bacillati</taxon>
        <taxon>Actinomycetota</taxon>
        <taxon>Actinomycetes</taxon>
        <taxon>Streptosporangiales</taxon>
        <taxon>Thermomonosporaceae</taxon>
        <taxon>Actinoallomurus</taxon>
    </lineage>
</organism>
<comment type="caution">
    <text evidence="1">The sequence shown here is derived from an EMBL/GenBank/DDBJ whole genome shotgun (WGS) entry which is preliminary data.</text>
</comment>
<reference evidence="2" key="1">
    <citation type="journal article" date="2019" name="Int. J. Syst. Evol. Microbiol.">
        <title>The Global Catalogue of Microorganisms (GCM) 10K type strain sequencing project: providing services to taxonomists for standard genome sequencing and annotation.</title>
        <authorList>
            <consortium name="The Broad Institute Genomics Platform"/>
            <consortium name="The Broad Institute Genome Sequencing Center for Infectious Disease"/>
            <person name="Wu L."/>
            <person name="Ma J."/>
        </authorList>
    </citation>
    <scope>NUCLEOTIDE SEQUENCE [LARGE SCALE GENOMIC DNA]</scope>
    <source>
        <strain evidence="2">JCM 17939</strain>
    </source>
</reference>